<dbReference type="SUPFAM" id="SSF51306">
    <property type="entry name" value="LexA/Signal peptidase"/>
    <property type="match status" value="1"/>
</dbReference>
<dbReference type="PROSITE" id="PS00761">
    <property type="entry name" value="SPASE_I_3"/>
    <property type="match status" value="1"/>
</dbReference>
<dbReference type="InterPro" id="IPR019756">
    <property type="entry name" value="Pept_S26A_signal_pept_1_Ser-AS"/>
</dbReference>
<keyword evidence="3 6" id="KW-0645">Protease</keyword>
<keyword evidence="6" id="KW-0812">Transmembrane</keyword>
<evidence type="ECO:0000256" key="5">
    <source>
        <dbReference type="PIRSR" id="PIRSR600223-1"/>
    </source>
</evidence>
<proteinExistence type="inferred from homology"/>
<evidence type="ECO:0000256" key="6">
    <source>
        <dbReference type="RuleBase" id="RU362041"/>
    </source>
</evidence>
<dbReference type="EC" id="3.4.21.-" evidence="6"/>
<dbReference type="PANTHER" id="PTHR43390:SF1">
    <property type="entry name" value="CHLOROPLAST PROCESSING PEPTIDASE"/>
    <property type="match status" value="1"/>
</dbReference>
<dbReference type="PANTHER" id="PTHR43390">
    <property type="entry name" value="SIGNAL PEPTIDASE I"/>
    <property type="match status" value="1"/>
</dbReference>
<dbReference type="AlphaFoldDB" id="A0A2H4ZQN3"/>
<gene>
    <name evidence="8" type="primary">lepB</name>
    <name evidence="8" type="ORF">PLO_847</name>
</gene>
<dbReference type="InterPro" id="IPR019533">
    <property type="entry name" value="Peptidase_S26"/>
</dbReference>
<evidence type="ECO:0000256" key="2">
    <source>
        <dbReference type="ARBA" id="ARBA00009370"/>
    </source>
</evidence>
<dbReference type="GO" id="GO:0006465">
    <property type="term" value="P:signal peptide processing"/>
    <property type="evidence" value="ECO:0007669"/>
    <property type="project" value="InterPro"/>
</dbReference>
<dbReference type="EMBL" id="MG264610">
    <property type="protein sequence ID" value="AUG32818.1"/>
    <property type="molecule type" value="Genomic_DNA"/>
</dbReference>
<reference evidence="8" key="1">
    <citation type="submission" date="2017-10" db="EMBL/GenBank/DDBJ databases">
        <title>Paulinella longichromatophora chromatophore genome.</title>
        <authorList>
            <person name="Lhee D."/>
            <person name="Yoon H.S."/>
        </authorList>
    </citation>
    <scope>NUCLEOTIDE SEQUENCE</scope>
</reference>
<protein>
    <recommendedName>
        <fullName evidence="6">Mitochondrial inner membrane protease subunit</fullName>
        <ecNumber evidence="6">3.4.21.-</ecNumber>
    </recommendedName>
</protein>
<comment type="similarity">
    <text evidence="2 6">Belongs to the peptidase S26 family.</text>
</comment>
<keyword evidence="4 6" id="KW-0378">Hydrolase</keyword>
<keyword evidence="6" id="KW-0496">Mitochondrion</keyword>
<feature type="transmembrane region" description="Helical" evidence="6">
    <location>
        <begin position="12"/>
        <end position="31"/>
    </location>
</feature>
<comment type="catalytic activity">
    <reaction evidence="1">
        <text>Cleavage of hydrophobic, N-terminal signal or leader sequences from secreted and periplasmic proteins.</text>
        <dbReference type="EC" id="3.4.21.89"/>
    </reaction>
</comment>
<evidence type="ECO:0000256" key="3">
    <source>
        <dbReference type="ARBA" id="ARBA00022670"/>
    </source>
</evidence>
<dbReference type="PROSITE" id="PS00501">
    <property type="entry name" value="SPASE_I_1"/>
    <property type="match status" value="1"/>
</dbReference>
<dbReference type="InterPro" id="IPR019758">
    <property type="entry name" value="Pept_S26A_signal_pept_1_CS"/>
</dbReference>
<evidence type="ECO:0000256" key="4">
    <source>
        <dbReference type="ARBA" id="ARBA00022801"/>
    </source>
</evidence>
<dbReference type="PROSITE" id="PS00760">
    <property type="entry name" value="SPASE_I_2"/>
    <property type="match status" value="1"/>
</dbReference>
<dbReference type="InterPro" id="IPR019757">
    <property type="entry name" value="Pept_S26A_signal_pept_1_Lys-AS"/>
</dbReference>
<keyword evidence="6" id="KW-0999">Mitochondrion inner membrane</keyword>
<comment type="subcellular location">
    <subcellularLocation>
        <location evidence="6">Mitochondrion inner membrane</location>
    </subcellularLocation>
</comment>
<evidence type="ECO:0000313" key="8">
    <source>
        <dbReference type="EMBL" id="AUG32818.1"/>
    </source>
</evidence>
<keyword evidence="6" id="KW-0472">Membrane</keyword>
<keyword evidence="8" id="KW-0934">Plastid</keyword>
<feature type="domain" description="Peptidase S26" evidence="7">
    <location>
        <begin position="13"/>
        <end position="172"/>
    </location>
</feature>
<feature type="active site" evidence="5">
    <location>
        <position position="92"/>
    </location>
</feature>
<geneLocation type="plastid" evidence="8"/>
<accession>A0A2H4ZQN3</accession>
<dbReference type="CDD" id="cd06530">
    <property type="entry name" value="S26_SPase_I"/>
    <property type="match status" value="1"/>
</dbReference>
<name>A0A2H4ZQN3_9EUKA</name>
<dbReference type="NCBIfam" id="TIGR02227">
    <property type="entry name" value="sigpep_I_bact"/>
    <property type="match status" value="1"/>
</dbReference>
<dbReference type="PRINTS" id="PR00727">
    <property type="entry name" value="LEADERPTASE"/>
</dbReference>
<organism evidence="8">
    <name type="scientific">Paulinella longichromatophora</name>
    <dbReference type="NCBI Taxonomy" id="1708747"/>
    <lineage>
        <taxon>Eukaryota</taxon>
        <taxon>Sar</taxon>
        <taxon>Rhizaria</taxon>
        <taxon>Cercozoa</taxon>
        <taxon>Imbricatea</taxon>
        <taxon>Silicofilosea</taxon>
        <taxon>Euglyphida</taxon>
        <taxon>Paulinellidae</taxon>
        <taxon>Paulinella</taxon>
    </lineage>
</organism>
<evidence type="ECO:0000259" key="7">
    <source>
        <dbReference type="Pfam" id="PF10502"/>
    </source>
</evidence>
<dbReference type="Gene3D" id="2.10.109.10">
    <property type="entry name" value="Umud Fragment, subunit A"/>
    <property type="match status" value="1"/>
</dbReference>
<dbReference type="Pfam" id="PF10502">
    <property type="entry name" value="Peptidase_S26"/>
    <property type="match status" value="1"/>
</dbReference>
<dbReference type="InterPro" id="IPR036286">
    <property type="entry name" value="LexA/Signal_pep-like_sf"/>
</dbReference>
<dbReference type="GO" id="GO:0009003">
    <property type="term" value="F:signal peptidase activity"/>
    <property type="evidence" value="ECO:0007669"/>
    <property type="project" value="UniProtKB-EC"/>
</dbReference>
<evidence type="ECO:0000256" key="1">
    <source>
        <dbReference type="ARBA" id="ARBA00000677"/>
    </source>
</evidence>
<dbReference type="InterPro" id="IPR000223">
    <property type="entry name" value="Pept_S26A_signal_pept_1"/>
</dbReference>
<sequence length="180" mass="20298">MVFSDFRITKSSTLRSVIVWIILGCLIRGIIVEPRWIPSTSMVPTLQVKDRILVEKVIVGLHQEIPVNSVVVFTPPVNLTDIGYDPNAALVKRVVGRPGDKIEIKNGQLWRNDVQVLGDWNFEKTNYMMPLMMVPKDTLLVIGDNMNSSLDSHLWGPLPVKNLVGTVILRYWPLKKSGLI</sequence>
<feature type="active site" evidence="5">
    <location>
        <position position="41"/>
    </location>
</feature>
<dbReference type="GO" id="GO:0005743">
    <property type="term" value="C:mitochondrial inner membrane"/>
    <property type="evidence" value="ECO:0007669"/>
    <property type="project" value="UniProtKB-SubCell"/>
</dbReference>
<keyword evidence="6" id="KW-1133">Transmembrane helix</keyword>
<dbReference type="GO" id="GO:0004252">
    <property type="term" value="F:serine-type endopeptidase activity"/>
    <property type="evidence" value="ECO:0007669"/>
    <property type="project" value="InterPro"/>
</dbReference>